<evidence type="ECO:0000313" key="2">
    <source>
        <dbReference type="EMBL" id="PJZ71752.1"/>
    </source>
</evidence>
<gene>
    <name evidence="1" type="ORF">CH360_17810</name>
    <name evidence="2" type="ORF">CH373_17865</name>
</gene>
<dbReference type="Proteomes" id="UP000231962">
    <property type="component" value="Unassembled WGS sequence"/>
</dbReference>
<evidence type="ECO:0000313" key="3">
    <source>
        <dbReference type="Proteomes" id="UP000231962"/>
    </source>
</evidence>
<dbReference type="InterPro" id="IPR010298">
    <property type="entry name" value="YacP-like"/>
</dbReference>
<dbReference type="PANTHER" id="PTHR34547:SF1">
    <property type="entry name" value="YACP-LIKE NYN DOMAIN PROTEIN"/>
    <property type="match status" value="1"/>
</dbReference>
<dbReference type="Proteomes" id="UP000231990">
    <property type="component" value="Unassembled WGS sequence"/>
</dbReference>
<reference evidence="3 4" key="1">
    <citation type="submission" date="2017-07" db="EMBL/GenBank/DDBJ databases">
        <title>Leptospira spp. isolated from tropical soils.</title>
        <authorList>
            <person name="Thibeaux R."/>
            <person name="Iraola G."/>
            <person name="Ferres I."/>
            <person name="Bierque E."/>
            <person name="Girault D."/>
            <person name="Soupe-Gilbert M.-E."/>
            <person name="Picardeau M."/>
            <person name="Goarant C."/>
        </authorList>
    </citation>
    <scope>NUCLEOTIDE SEQUENCE [LARGE SCALE GENOMIC DNA]</scope>
    <source>
        <strain evidence="2 4">FH1-B-B1</strain>
        <strain evidence="1 3">FH1-B-C1</strain>
    </source>
</reference>
<evidence type="ECO:0000313" key="4">
    <source>
        <dbReference type="Proteomes" id="UP000231990"/>
    </source>
</evidence>
<evidence type="ECO:0000313" key="1">
    <source>
        <dbReference type="EMBL" id="PJZ68131.1"/>
    </source>
</evidence>
<dbReference type="Pfam" id="PF05991">
    <property type="entry name" value="NYN_YacP"/>
    <property type="match status" value="1"/>
</dbReference>
<dbReference type="EMBL" id="NPDZ01000021">
    <property type="protein sequence ID" value="PJZ71752.1"/>
    <property type="molecule type" value="Genomic_DNA"/>
</dbReference>
<proteinExistence type="predicted"/>
<dbReference type="EMBL" id="NPDY01000033">
    <property type="protein sequence ID" value="PJZ68131.1"/>
    <property type="molecule type" value="Genomic_DNA"/>
</dbReference>
<dbReference type="OrthoDB" id="9791091at2"/>
<comment type="caution">
    <text evidence="2">The sequence shown here is derived from an EMBL/GenBank/DDBJ whole genome shotgun (WGS) entry which is preliminary data.</text>
</comment>
<protein>
    <submittedName>
        <fullName evidence="2">RNA-binding protein</fullName>
    </submittedName>
</protein>
<organism evidence="2 4">
    <name type="scientific">Leptospira perolatii</name>
    <dbReference type="NCBI Taxonomy" id="2023191"/>
    <lineage>
        <taxon>Bacteria</taxon>
        <taxon>Pseudomonadati</taxon>
        <taxon>Spirochaetota</taxon>
        <taxon>Spirochaetia</taxon>
        <taxon>Leptospirales</taxon>
        <taxon>Leptospiraceae</taxon>
        <taxon>Leptospira</taxon>
    </lineage>
</organism>
<sequence>MFTSFLEVSKLVTRFSRMHLVVDGFNLIYKFPELEEYMYANRLRDARVGLLRILESYSAVAKNPAIHVFFDGKKEKGSEVRSDSYGQIQVYFSQDQKADDLIKEYIKYSPRPSNLFVISSDQEIMVFAKRLGAKSILSEDFAAKITEALAKQNQPKSEEKDTDRKLSPTEIQYWKEFFKKGK</sequence>
<keyword evidence="3" id="KW-1185">Reference proteome</keyword>
<dbReference type="PANTHER" id="PTHR34547">
    <property type="entry name" value="YACP-LIKE NYN DOMAIN PROTEIN"/>
    <property type="match status" value="1"/>
</dbReference>
<accession>A0A2M9ZIB6</accession>
<dbReference type="AlphaFoldDB" id="A0A2M9ZIB6"/>
<name>A0A2M9ZIB6_9LEPT</name>